<dbReference type="EMBL" id="CABVPN010000016">
    <property type="protein sequence ID" value="VWB75666.1"/>
    <property type="molecule type" value="Genomic_DNA"/>
</dbReference>
<dbReference type="Pfam" id="PF18765">
    <property type="entry name" value="Polbeta"/>
    <property type="match status" value="1"/>
</dbReference>
<accession>A0A6P2LU79</accession>
<dbReference type="RefSeq" id="WP_151048726.1">
    <property type="nucleotide sequence ID" value="NZ_CABVPN010000016.1"/>
</dbReference>
<proteinExistence type="predicted"/>
<name>A0A6P2LU79_9BURK</name>
<dbReference type="GeneID" id="93028670"/>
<protein>
    <recommendedName>
        <fullName evidence="1">Polymerase beta nucleotidyltransferase domain-containing protein</fullName>
    </recommendedName>
</protein>
<evidence type="ECO:0000313" key="2">
    <source>
        <dbReference type="EMBL" id="VWB75666.1"/>
    </source>
</evidence>
<dbReference type="CDD" id="cd05403">
    <property type="entry name" value="NT_KNTase_like"/>
    <property type="match status" value="1"/>
</dbReference>
<sequence>MSILALALYGSRAREDQQPESDVDLFAVTADADYRMIVQNNINIACYPRALAINRASTGDLFMLHIVREAKTLLDTGGEMDVLRQSFKYRDNYKPEIIHASDVAWFMLDNAGSFRNYAFFNKRVAWCVRTILIALSAEARNPVFSAKLLGEFSESHDAFQLICAKSSAQYNPACLQSLALFLRRFGHPNPVADTWRDATGYALHFSRTNNVMGLKTVAAIRGSASAEEYR</sequence>
<dbReference type="Proteomes" id="UP000494125">
    <property type="component" value="Unassembled WGS sequence"/>
</dbReference>
<gene>
    <name evidence="2" type="ORF">BDI24065_03597</name>
</gene>
<organism evidence="2 3">
    <name type="scientific">Burkholderia diffusa</name>
    <dbReference type="NCBI Taxonomy" id="488732"/>
    <lineage>
        <taxon>Bacteria</taxon>
        <taxon>Pseudomonadati</taxon>
        <taxon>Pseudomonadota</taxon>
        <taxon>Betaproteobacteria</taxon>
        <taxon>Burkholderiales</taxon>
        <taxon>Burkholderiaceae</taxon>
        <taxon>Burkholderia</taxon>
        <taxon>Burkholderia cepacia complex</taxon>
    </lineage>
</organism>
<dbReference type="InterPro" id="IPR043519">
    <property type="entry name" value="NT_sf"/>
</dbReference>
<dbReference type="InterPro" id="IPR041633">
    <property type="entry name" value="Polbeta"/>
</dbReference>
<dbReference type="Gene3D" id="3.30.460.10">
    <property type="entry name" value="Beta Polymerase, domain 2"/>
    <property type="match status" value="1"/>
</dbReference>
<reference evidence="2 3" key="1">
    <citation type="submission" date="2019-09" db="EMBL/GenBank/DDBJ databases">
        <authorList>
            <person name="Depoorter E."/>
        </authorList>
    </citation>
    <scope>NUCLEOTIDE SEQUENCE [LARGE SCALE GENOMIC DNA]</scope>
    <source>
        <strain evidence="2">LMG 24065</strain>
    </source>
</reference>
<evidence type="ECO:0000259" key="1">
    <source>
        <dbReference type="Pfam" id="PF18765"/>
    </source>
</evidence>
<dbReference type="SUPFAM" id="SSF81301">
    <property type="entry name" value="Nucleotidyltransferase"/>
    <property type="match status" value="1"/>
</dbReference>
<dbReference type="AlphaFoldDB" id="A0A6P2LU79"/>
<feature type="domain" description="Polymerase beta nucleotidyltransferase" evidence="1">
    <location>
        <begin position="2"/>
        <end position="75"/>
    </location>
</feature>
<keyword evidence="3" id="KW-1185">Reference proteome</keyword>
<evidence type="ECO:0000313" key="3">
    <source>
        <dbReference type="Proteomes" id="UP000494125"/>
    </source>
</evidence>